<sequence length="114" mass="13399">MMSLWDALRMNMMISYQELVRTFPRLRKHIKKHTKSLEKNLAKANSTKKAEHEKMLIQERIARTGSAFKNESERNKYFERRRAENPIFDIDTPIRKASFIVNAGAFGLGKSRKN</sequence>
<accession>A0A0B4ZVQ3</accession>
<keyword evidence="1" id="KW-0614">Plasmid</keyword>
<geneLocation type="plasmid" evidence="1">
    <name>pTR2</name>
</geneLocation>
<evidence type="ECO:0000313" key="1">
    <source>
        <dbReference type="EMBL" id="AJD77160.1"/>
    </source>
</evidence>
<dbReference type="EMBL" id="KJ187752">
    <property type="protein sequence ID" value="AJD77160.1"/>
    <property type="molecule type" value="Genomic_DNA"/>
</dbReference>
<organism evidence="1">
    <name type="scientific">Klebsiella pneumoniae</name>
    <dbReference type="NCBI Taxonomy" id="573"/>
    <lineage>
        <taxon>Bacteria</taxon>
        <taxon>Pseudomonadati</taxon>
        <taxon>Pseudomonadota</taxon>
        <taxon>Gammaproteobacteria</taxon>
        <taxon>Enterobacterales</taxon>
        <taxon>Enterobacteriaceae</taxon>
        <taxon>Klebsiella/Raoultella group</taxon>
        <taxon>Klebsiella</taxon>
        <taxon>Klebsiella pneumoniae complex</taxon>
    </lineage>
</organism>
<proteinExistence type="predicted"/>
<dbReference type="GO" id="GO:0016740">
    <property type="term" value="F:transferase activity"/>
    <property type="evidence" value="ECO:0007669"/>
    <property type="project" value="UniProtKB-KW"/>
</dbReference>
<name>A0A0B4ZVQ3_KLEPN</name>
<dbReference type="RefSeq" id="WP_223291291.1">
    <property type="nucleotide sequence ID" value="NZ_CABFXI010000013.1"/>
</dbReference>
<dbReference type="AlphaFoldDB" id="A0A0B4ZVQ3"/>
<reference evidence="1" key="1">
    <citation type="submission" date="2014-01" db="EMBL/GenBank/DDBJ databases">
        <title>NDM-1-encoding plasmids from carbapenem resistant Klebsiella pneumoniae in Taiwan.</title>
        <authorList>
            <person name="Chen Y.-T."/>
            <person name="Lin A.-C."/>
            <person name="Siu K."/>
        </authorList>
    </citation>
    <scope>NUCLEOTIDE SEQUENCE</scope>
    <source>
        <strain evidence="1">7433</strain>
        <plasmid evidence="1">pTR2</plasmid>
    </source>
</reference>
<protein>
    <submittedName>
        <fullName evidence="1">Lipid A acylation protein PagP, palmitoyltransferase</fullName>
    </submittedName>
</protein>
<keyword evidence="1" id="KW-0808">Transferase</keyword>